<dbReference type="Proteomes" id="UP001630127">
    <property type="component" value="Unassembled WGS sequence"/>
</dbReference>
<feature type="region of interest" description="Disordered" evidence="1">
    <location>
        <begin position="1"/>
        <end position="26"/>
    </location>
</feature>
<dbReference type="EMBL" id="JBJUIK010000002">
    <property type="protein sequence ID" value="KAL3535949.1"/>
    <property type="molecule type" value="Genomic_DNA"/>
</dbReference>
<evidence type="ECO:0000313" key="2">
    <source>
        <dbReference type="EMBL" id="KAL3535949.1"/>
    </source>
</evidence>
<sequence>MMIMENNGLDMRNPNENKSDMLPKDGIQNCVKLPRTSSQDGQANLVCNVDSKEERIDKETERDCDSEKGKIKGKRNNKENVEKYKGGRSWKRIVQAMGRRKALTTIDDYGMIVDIPVQSKTRVRRE</sequence>
<organism evidence="2 3">
    <name type="scientific">Cinchona calisaya</name>
    <dbReference type="NCBI Taxonomy" id="153742"/>
    <lineage>
        <taxon>Eukaryota</taxon>
        <taxon>Viridiplantae</taxon>
        <taxon>Streptophyta</taxon>
        <taxon>Embryophyta</taxon>
        <taxon>Tracheophyta</taxon>
        <taxon>Spermatophyta</taxon>
        <taxon>Magnoliopsida</taxon>
        <taxon>eudicotyledons</taxon>
        <taxon>Gunneridae</taxon>
        <taxon>Pentapetalae</taxon>
        <taxon>asterids</taxon>
        <taxon>lamiids</taxon>
        <taxon>Gentianales</taxon>
        <taxon>Rubiaceae</taxon>
        <taxon>Cinchonoideae</taxon>
        <taxon>Cinchoneae</taxon>
        <taxon>Cinchona</taxon>
    </lineage>
</organism>
<feature type="compositionally biased region" description="Basic and acidic residues" evidence="1">
    <location>
        <begin position="13"/>
        <end position="23"/>
    </location>
</feature>
<dbReference type="AlphaFoldDB" id="A0ABD3AXI3"/>
<accession>A0ABD3AXI3</accession>
<feature type="compositionally biased region" description="Basic and acidic residues" evidence="1">
    <location>
        <begin position="54"/>
        <end position="85"/>
    </location>
</feature>
<comment type="caution">
    <text evidence="2">The sequence shown here is derived from an EMBL/GenBank/DDBJ whole genome shotgun (WGS) entry which is preliminary data.</text>
</comment>
<protein>
    <submittedName>
        <fullName evidence="2">Uncharacterized protein</fullName>
    </submittedName>
</protein>
<feature type="region of interest" description="Disordered" evidence="1">
    <location>
        <begin position="54"/>
        <end position="86"/>
    </location>
</feature>
<evidence type="ECO:0000313" key="3">
    <source>
        <dbReference type="Proteomes" id="UP001630127"/>
    </source>
</evidence>
<reference evidence="2 3" key="1">
    <citation type="submission" date="2024-11" db="EMBL/GenBank/DDBJ databases">
        <title>A near-complete genome assembly of Cinchona calisaya.</title>
        <authorList>
            <person name="Lian D.C."/>
            <person name="Zhao X.W."/>
            <person name="Wei L."/>
        </authorList>
    </citation>
    <scope>NUCLEOTIDE SEQUENCE [LARGE SCALE GENOMIC DNA]</scope>
    <source>
        <tissue evidence="2">Nenye</tissue>
    </source>
</reference>
<name>A0ABD3AXI3_9GENT</name>
<keyword evidence="3" id="KW-1185">Reference proteome</keyword>
<proteinExistence type="predicted"/>
<evidence type="ECO:0000256" key="1">
    <source>
        <dbReference type="SAM" id="MobiDB-lite"/>
    </source>
</evidence>
<gene>
    <name evidence="2" type="ORF">ACH5RR_004410</name>
</gene>